<keyword evidence="3" id="KW-1185">Reference proteome</keyword>
<name>A0A0B7NMJ8_9FUNG</name>
<reference evidence="2 3" key="1">
    <citation type="submission" date="2014-09" db="EMBL/GenBank/DDBJ databases">
        <authorList>
            <person name="Ellenberger Sabrina"/>
        </authorList>
    </citation>
    <scope>NUCLEOTIDE SEQUENCE [LARGE SCALE GENOMIC DNA]</scope>
    <source>
        <strain evidence="2 3">CBS 412.66</strain>
    </source>
</reference>
<feature type="region of interest" description="Disordered" evidence="1">
    <location>
        <begin position="1"/>
        <end position="26"/>
    </location>
</feature>
<protein>
    <submittedName>
        <fullName evidence="2">Uncharacterized protein</fullName>
    </submittedName>
</protein>
<feature type="region of interest" description="Disordered" evidence="1">
    <location>
        <begin position="53"/>
        <end position="98"/>
    </location>
</feature>
<dbReference type="EMBL" id="LN733262">
    <property type="protein sequence ID" value="CEP16770.1"/>
    <property type="molecule type" value="Genomic_DNA"/>
</dbReference>
<evidence type="ECO:0000256" key="1">
    <source>
        <dbReference type="SAM" id="MobiDB-lite"/>
    </source>
</evidence>
<feature type="compositionally biased region" description="Basic and acidic residues" evidence="1">
    <location>
        <begin position="53"/>
        <end position="66"/>
    </location>
</feature>
<evidence type="ECO:0000313" key="2">
    <source>
        <dbReference type="EMBL" id="CEP16770.1"/>
    </source>
</evidence>
<sequence>MQEDEDEEDKVIVAGDVKTNPASNSAHSKYAPITVAMSMKVDKPEGLATDAALREANKKKQAEFHSKLYGSTSAAGTTGSKSKGTTGENTSARETVHK</sequence>
<dbReference type="AlphaFoldDB" id="A0A0B7NMJ8"/>
<organism evidence="2 3">
    <name type="scientific">Parasitella parasitica</name>
    <dbReference type="NCBI Taxonomy" id="35722"/>
    <lineage>
        <taxon>Eukaryota</taxon>
        <taxon>Fungi</taxon>
        <taxon>Fungi incertae sedis</taxon>
        <taxon>Mucoromycota</taxon>
        <taxon>Mucoromycotina</taxon>
        <taxon>Mucoromycetes</taxon>
        <taxon>Mucorales</taxon>
        <taxon>Mucorineae</taxon>
        <taxon>Mucoraceae</taxon>
        <taxon>Parasitella</taxon>
    </lineage>
</organism>
<feature type="compositionally biased region" description="Polar residues" evidence="1">
    <location>
        <begin position="88"/>
        <end position="98"/>
    </location>
</feature>
<evidence type="ECO:0000313" key="3">
    <source>
        <dbReference type="Proteomes" id="UP000054107"/>
    </source>
</evidence>
<proteinExistence type="predicted"/>
<dbReference type="Proteomes" id="UP000054107">
    <property type="component" value="Unassembled WGS sequence"/>
</dbReference>
<accession>A0A0B7NMJ8</accession>
<feature type="compositionally biased region" description="Low complexity" evidence="1">
    <location>
        <begin position="70"/>
        <end position="87"/>
    </location>
</feature>
<gene>
    <name evidence="2" type="primary">PARPA_11045.1 scaffold 42168</name>
</gene>